<feature type="region of interest" description="Disordered" evidence="1">
    <location>
        <begin position="427"/>
        <end position="501"/>
    </location>
</feature>
<feature type="compositionally biased region" description="Basic and acidic residues" evidence="1">
    <location>
        <begin position="438"/>
        <end position="451"/>
    </location>
</feature>
<evidence type="ECO:0000313" key="4">
    <source>
        <dbReference type="Proteomes" id="UP000054771"/>
    </source>
</evidence>
<reference evidence="4" key="1">
    <citation type="journal article" date="2016" name="Genome Announc.">
        <title>Draft genome sequences of fungus Aspergillus calidoustus.</title>
        <authorList>
            <person name="Horn F."/>
            <person name="Linde J."/>
            <person name="Mattern D.J."/>
            <person name="Walther G."/>
            <person name="Guthke R."/>
            <person name="Scherlach K."/>
            <person name="Martin K."/>
            <person name="Brakhage A.A."/>
            <person name="Petzke L."/>
            <person name="Valiante V."/>
        </authorList>
    </citation>
    <scope>NUCLEOTIDE SEQUENCE [LARGE SCALE GENOMIC DNA]</scope>
    <source>
        <strain evidence="4">SF006504</strain>
    </source>
</reference>
<dbReference type="SUPFAM" id="SSF46565">
    <property type="entry name" value="Chaperone J-domain"/>
    <property type="match status" value="1"/>
</dbReference>
<dbReference type="EMBL" id="CDMC01000007">
    <property type="protein sequence ID" value="CEN62474.1"/>
    <property type="molecule type" value="Genomic_DNA"/>
</dbReference>
<dbReference type="InterPro" id="IPR036869">
    <property type="entry name" value="J_dom_sf"/>
</dbReference>
<evidence type="ECO:0000256" key="1">
    <source>
        <dbReference type="SAM" id="MobiDB-lite"/>
    </source>
</evidence>
<feature type="region of interest" description="Disordered" evidence="1">
    <location>
        <begin position="76"/>
        <end position="122"/>
    </location>
</feature>
<dbReference type="PANTHER" id="PTHR24074">
    <property type="entry name" value="CO-CHAPERONE PROTEIN DJLA"/>
    <property type="match status" value="1"/>
</dbReference>
<dbReference type="InterPro" id="IPR050817">
    <property type="entry name" value="DjlA_DnaK_co-chaperone"/>
</dbReference>
<feature type="domain" description="J" evidence="2">
    <location>
        <begin position="9"/>
        <end position="75"/>
    </location>
</feature>
<dbReference type="Gene3D" id="1.10.287.110">
    <property type="entry name" value="DnaJ domain"/>
    <property type="match status" value="1"/>
</dbReference>
<feature type="compositionally biased region" description="Basic and acidic residues" evidence="1">
    <location>
        <begin position="464"/>
        <end position="474"/>
    </location>
</feature>
<feature type="region of interest" description="Disordered" evidence="1">
    <location>
        <begin position="156"/>
        <end position="415"/>
    </location>
</feature>
<dbReference type="AlphaFoldDB" id="A0A0U5GTV9"/>
<feature type="region of interest" description="Disordered" evidence="1">
    <location>
        <begin position="518"/>
        <end position="628"/>
    </location>
</feature>
<proteinExistence type="predicted"/>
<dbReference type="InterPro" id="IPR001623">
    <property type="entry name" value="DnaJ_domain"/>
</dbReference>
<protein>
    <recommendedName>
        <fullName evidence="2">J domain-containing protein</fullName>
    </recommendedName>
</protein>
<feature type="compositionally biased region" description="Polar residues" evidence="1">
    <location>
        <begin position="381"/>
        <end position="393"/>
    </location>
</feature>
<sequence>MVKLDVRRDYYADLGLAPNADPEDVKRQFRKLALKYHPDRNPGREVEFNAKFQAIQSAHEILSDPGQRLKYDTERLRNGYYGPPKTSSARRDPTAGFPTTKPNTKAPFAERPKSFHHGPSTGAQRYASYARAAPKQPWEKMRDETQTRADAYRGFQEMKGNPMPGWSSFDPRGRTPQPGATRPTGTTPNGHSARPKSAYEYVHTGAKQPTPADTGAQWQSTRKKQGFAPRSAGGDEPMAANTASYRNASRFERFTPAPSPTARKPAAAATDYPNGTERVNTPEYERTSSKYASTGGEKTFFSSSMLGRSASTRTSPKTSDSRPRTNPPSPTPQESGRHRSASPNLKANRGRHYDSTSSSDGSEDEVMYKPKAVPKSRLRQQQKFTNLNGTNGWNAGAAHDSDSASSARNNSDTPVFSKKADFSFAAKTFPQNGTFKSSSHDDLRKSSRREPFAYAEEEPQVPNDRGRPSTRDSPPRTSTKGKPSHSDPAAQQQMPFTPENFLKNNWAAAFQFHDLSNALPGGDIPQRQANAQRTKSPRKPNRPGAKARPTPQQASVATEAEDAESTVNGDYDQGPAADAEAMDLDDELPARATGPTPAPERPPSKQEKTAPPAAKARTTYKSGKDVNTSLNMKGLGGVFPFTSTNSTGLDDLKDISSTLPFESRAKAPKATVRETHARELNCPNPPKRPEPPLRSPSSAGSKQHAITRVAWERYLVEMNVYVREWDTFNGRMLNHFAARHRSNTTEMALNWIGGVGDSPYLGGDEAPWDSGDESDIITNGNAHTNAPRPARRGYASYMKAMRQDRRVREHWEVAQERHMECMEKLGEMREWVRGGGKIV</sequence>
<feature type="compositionally biased region" description="Low complexity" evidence="1">
    <location>
        <begin position="609"/>
        <end position="619"/>
    </location>
</feature>
<dbReference type="SMART" id="SM00271">
    <property type="entry name" value="DnaJ"/>
    <property type="match status" value="1"/>
</dbReference>
<feature type="compositionally biased region" description="Polar residues" evidence="1">
    <location>
        <begin position="300"/>
        <end position="317"/>
    </location>
</feature>
<dbReference type="STRING" id="454130.A0A0U5GTV9"/>
<dbReference type="PRINTS" id="PR00625">
    <property type="entry name" value="JDOMAIN"/>
</dbReference>
<dbReference type="CDD" id="cd06257">
    <property type="entry name" value="DnaJ"/>
    <property type="match status" value="1"/>
</dbReference>
<keyword evidence="4" id="KW-1185">Reference proteome</keyword>
<name>A0A0U5GTV9_ASPCI</name>
<gene>
    <name evidence="3" type="ORF">ASPCAL09108</name>
</gene>
<feature type="region of interest" description="Disordered" evidence="1">
    <location>
        <begin position="663"/>
        <end position="702"/>
    </location>
</feature>
<evidence type="ECO:0000313" key="3">
    <source>
        <dbReference type="EMBL" id="CEN62474.1"/>
    </source>
</evidence>
<dbReference type="InterPro" id="IPR018253">
    <property type="entry name" value="DnaJ_domain_CS"/>
</dbReference>
<dbReference type="PROSITE" id="PS50076">
    <property type="entry name" value="DNAJ_2"/>
    <property type="match status" value="1"/>
</dbReference>
<dbReference type="Proteomes" id="UP000054771">
    <property type="component" value="Unassembled WGS sequence"/>
</dbReference>
<accession>A0A0U5GTV9</accession>
<dbReference type="OrthoDB" id="10265645at2759"/>
<evidence type="ECO:0000259" key="2">
    <source>
        <dbReference type="PROSITE" id="PS50076"/>
    </source>
</evidence>
<dbReference type="FunFam" id="1.10.287.110:FF:000096">
    <property type="entry name" value="DnaJ domain protein"/>
    <property type="match status" value="1"/>
</dbReference>
<dbReference type="OMA" id="YGPPKAN"/>
<organism evidence="3 4">
    <name type="scientific">Aspergillus calidoustus</name>
    <dbReference type="NCBI Taxonomy" id="454130"/>
    <lineage>
        <taxon>Eukaryota</taxon>
        <taxon>Fungi</taxon>
        <taxon>Dikarya</taxon>
        <taxon>Ascomycota</taxon>
        <taxon>Pezizomycotina</taxon>
        <taxon>Eurotiomycetes</taxon>
        <taxon>Eurotiomycetidae</taxon>
        <taxon>Eurotiales</taxon>
        <taxon>Aspergillaceae</taxon>
        <taxon>Aspergillus</taxon>
        <taxon>Aspergillus subgen. Nidulantes</taxon>
    </lineage>
</organism>
<dbReference type="Pfam" id="PF00226">
    <property type="entry name" value="DnaJ"/>
    <property type="match status" value="1"/>
</dbReference>
<feature type="compositionally biased region" description="Low complexity" evidence="1">
    <location>
        <begin position="394"/>
        <end position="412"/>
    </location>
</feature>
<dbReference type="PROSITE" id="PS00636">
    <property type="entry name" value="DNAJ_1"/>
    <property type="match status" value="1"/>
</dbReference>